<dbReference type="PROSITE" id="PS50975">
    <property type="entry name" value="ATP_GRASP"/>
    <property type="match status" value="1"/>
</dbReference>
<dbReference type="PANTHER" id="PTHR23132">
    <property type="entry name" value="D-ALANINE--D-ALANINE LIGASE"/>
    <property type="match status" value="1"/>
</dbReference>
<dbReference type="KEGG" id="aagg:ETAA8_64200"/>
<dbReference type="Proteomes" id="UP000315017">
    <property type="component" value="Chromosome"/>
</dbReference>
<dbReference type="OrthoDB" id="9813261at2"/>
<reference evidence="6 7" key="1">
    <citation type="submission" date="2019-02" db="EMBL/GenBank/DDBJ databases">
        <title>Deep-cultivation of Planctomycetes and their phenomic and genomic characterization uncovers novel biology.</title>
        <authorList>
            <person name="Wiegand S."/>
            <person name="Jogler M."/>
            <person name="Boedeker C."/>
            <person name="Pinto D."/>
            <person name="Vollmers J."/>
            <person name="Rivas-Marin E."/>
            <person name="Kohn T."/>
            <person name="Peeters S.H."/>
            <person name="Heuer A."/>
            <person name="Rast P."/>
            <person name="Oberbeckmann S."/>
            <person name="Bunk B."/>
            <person name="Jeske O."/>
            <person name="Meyerdierks A."/>
            <person name="Storesund J.E."/>
            <person name="Kallscheuer N."/>
            <person name="Luecker S."/>
            <person name="Lage O.M."/>
            <person name="Pohl T."/>
            <person name="Merkel B.J."/>
            <person name="Hornburger P."/>
            <person name="Mueller R.-W."/>
            <person name="Bruemmer F."/>
            <person name="Labrenz M."/>
            <person name="Spormann A.M."/>
            <person name="Op den Camp H."/>
            <person name="Overmann J."/>
            <person name="Amann R."/>
            <person name="Jetten M.S.M."/>
            <person name="Mascher T."/>
            <person name="Medema M.H."/>
            <person name="Devos D.P."/>
            <person name="Kaster A.-K."/>
            <person name="Ovreas L."/>
            <person name="Rohde M."/>
            <person name="Galperin M.Y."/>
            <person name="Jogler C."/>
        </authorList>
    </citation>
    <scope>NUCLEOTIDE SEQUENCE [LARGE SCALE GENOMIC DNA]</scope>
    <source>
        <strain evidence="6 7">ETA_A8</strain>
    </source>
</reference>
<accession>A0A517YM19</accession>
<feature type="domain" description="N-acetyltransferase" evidence="5">
    <location>
        <begin position="359"/>
        <end position="517"/>
    </location>
</feature>
<dbReference type="InterPro" id="IPR011095">
    <property type="entry name" value="Dala_Dala_lig_C"/>
</dbReference>
<dbReference type="EC" id="6.3.2.4" evidence="6"/>
<evidence type="ECO:0000313" key="6">
    <source>
        <dbReference type="EMBL" id="QDU31267.1"/>
    </source>
</evidence>
<dbReference type="SUPFAM" id="SSF55729">
    <property type="entry name" value="Acyl-CoA N-acyltransferases (Nat)"/>
    <property type="match status" value="1"/>
</dbReference>
<sequence length="520" mass="57004">MTAGAATRLRVLVVHNSVPDDAPAAERDVLEQVAVVADACRELNFACDTMSCDLDLRPLLARVEAYRPDVVFSLVESLAGRDQLAWLIPGLLETIGVPCTGSASGPLNLSNDKLRTKERLKLAGLPTPAWYTREDLQRDAARKSFQSGPFILKAISEHASLGLDDTALVHAESATDLLGRLQQQTERLQKPCFAEQFIAGREFNLSVLAAEAQPQVLPAAEIDFSKFPADKPRIIGYAAKWDEGSFEFDHTPRMFSFPPADKPLLDWLGSLARSCWQVLELAGWVRVDFRVDEQGQPWILEVNTNPCLSPDAGFAAAVQQAGLSLTQSVERIICTALPIAATRAELPNASKRQVGQVQATLRSEVTAADEEHVREIVAATGMFRANEVDVAAELVRVRLRDGQSSGYEFLFAEQAGQVLGYACYGQNTVTLASYDLYWIAVRPELQGRGIGQQLLQAVEASIAAAGGQQIYIETSNRPDYAATRRFYERCGYALEAVLRDYYAAGDDKAVFVRRTGYSSK</sequence>
<dbReference type="Pfam" id="PF07478">
    <property type="entry name" value="Dala_Dala_lig_C"/>
    <property type="match status" value="1"/>
</dbReference>
<dbReference type="Gene3D" id="3.40.630.30">
    <property type="match status" value="1"/>
</dbReference>
<dbReference type="EMBL" id="CP036274">
    <property type="protein sequence ID" value="QDU31267.1"/>
    <property type="molecule type" value="Genomic_DNA"/>
</dbReference>
<name>A0A517YM19_9BACT</name>
<protein>
    <submittedName>
        <fullName evidence="6">Ddl-like protein</fullName>
        <ecNumber evidence="6">6.3.2.4</ecNumber>
    </submittedName>
</protein>
<dbReference type="RefSeq" id="WP_145098119.1">
    <property type="nucleotide sequence ID" value="NZ_CP036274.1"/>
</dbReference>
<dbReference type="GO" id="GO:0016747">
    <property type="term" value="F:acyltransferase activity, transferring groups other than amino-acyl groups"/>
    <property type="evidence" value="ECO:0007669"/>
    <property type="project" value="InterPro"/>
</dbReference>
<proteinExistence type="inferred from homology"/>
<dbReference type="InterPro" id="IPR016181">
    <property type="entry name" value="Acyl_CoA_acyltransferase"/>
</dbReference>
<dbReference type="CDD" id="cd04301">
    <property type="entry name" value="NAT_SF"/>
    <property type="match status" value="1"/>
</dbReference>
<keyword evidence="7" id="KW-1185">Reference proteome</keyword>
<gene>
    <name evidence="6" type="ORF">ETAA8_64200</name>
</gene>
<comment type="similarity">
    <text evidence="1">Belongs to the D-alanine--D-alanine ligase family.</text>
</comment>
<dbReference type="InterPro" id="IPR011761">
    <property type="entry name" value="ATP-grasp"/>
</dbReference>
<dbReference type="GO" id="GO:0005524">
    <property type="term" value="F:ATP binding"/>
    <property type="evidence" value="ECO:0007669"/>
    <property type="project" value="UniProtKB-UniRule"/>
</dbReference>
<dbReference type="Pfam" id="PF13508">
    <property type="entry name" value="Acetyltransf_7"/>
    <property type="match status" value="1"/>
</dbReference>
<keyword evidence="3" id="KW-0547">Nucleotide-binding</keyword>
<dbReference type="GO" id="GO:0008716">
    <property type="term" value="F:D-alanine-D-alanine ligase activity"/>
    <property type="evidence" value="ECO:0007669"/>
    <property type="project" value="UniProtKB-EC"/>
</dbReference>
<evidence type="ECO:0000256" key="1">
    <source>
        <dbReference type="ARBA" id="ARBA00010871"/>
    </source>
</evidence>
<dbReference type="Gene3D" id="3.30.1490.20">
    <property type="entry name" value="ATP-grasp fold, A domain"/>
    <property type="match status" value="1"/>
</dbReference>
<dbReference type="Gene3D" id="3.30.470.20">
    <property type="entry name" value="ATP-grasp fold, B domain"/>
    <property type="match status" value="1"/>
</dbReference>
<organism evidence="6 7">
    <name type="scientific">Anatilimnocola aggregata</name>
    <dbReference type="NCBI Taxonomy" id="2528021"/>
    <lineage>
        <taxon>Bacteria</taxon>
        <taxon>Pseudomonadati</taxon>
        <taxon>Planctomycetota</taxon>
        <taxon>Planctomycetia</taxon>
        <taxon>Pirellulales</taxon>
        <taxon>Pirellulaceae</taxon>
        <taxon>Anatilimnocola</taxon>
    </lineage>
</organism>
<dbReference type="GO" id="GO:0046872">
    <property type="term" value="F:metal ion binding"/>
    <property type="evidence" value="ECO:0007669"/>
    <property type="project" value="InterPro"/>
</dbReference>
<dbReference type="InterPro" id="IPR013815">
    <property type="entry name" value="ATP_grasp_subdomain_1"/>
</dbReference>
<dbReference type="AlphaFoldDB" id="A0A517YM19"/>
<keyword evidence="2 6" id="KW-0436">Ligase</keyword>
<evidence type="ECO:0000256" key="3">
    <source>
        <dbReference type="PROSITE-ProRule" id="PRU00409"/>
    </source>
</evidence>
<dbReference type="SUPFAM" id="SSF56059">
    <property type="entry name" value="Glutathione synthetase ATP-binding domain-like"/>
    <property type="match status" value="1"/>
</dbReference>
<keyword evidence="3" id="KW-0067">ATP-binding</keyword>
<feature type="domain" description="ATP-grasp" evidence="4">
    <location>
        <begin position="117"/>
        <end position="334"/>
    </location>
</feature>
<evidence type="ECO:0000313" key="7">
    <source>
        <dbReference type="Proteomes" id="UP000315017"/>
    </source>
</evidence>
<dbReference type="PROSITE" id="PS51186">
    <property type="entry name" value="GNAT"/>
    <property type="match status" value="1"/>
</dbReference>
<dbReference type="PANTHER" id="PTHR23132:SF23">
    <property type="entry name" value="D-ALANINE--D-ALANINE LIGASE B"/>
    <property type="match status" value="1"/>
</dbReference>
<evidence type="ECO:0000256" key="2">
    <source>
        <dbReference type="ARBA" id="ARBA00022598"/>
    </source>
</evidence>
<dbReference type="InterPro" id="IPR000182">
    <property type="entry name" value="GNAT_dom"/>
</dbReference>
<evidence type="ECO:0000259" key="5">
    <source>
        <dbReference type="PROSITE" id="PS51186"/>
    </source>
</evidence>
<evidence type="ECO:0000259" key="4">
    <source>
        <dbReference type="PROSITE" id="PS50975"/>
    </source>
</evidence>